<protein>
    <submittedName>
        <fullName evidence="1">Uncharacterized protein</fullName>
    </submittedName>
</protein>
<comment type="caution">
    <text evidence="1">The sequence shown here is derived from an EMBL/GenBank/DDBJ whole genome shotgun (WGS) entry which is preliminary data.</text>
</comment>
<accession>A0A6V8N523</accession>
<evidence type="ECO:0000313" key="2">
    <source>
        <dbReference type="Proteomes" id="UP000587586"/>
    </source>
</evidence>
<dbReference type="Proteomes" id="UP000587586">
    <property type="component" value="Unassembled WGS sequence"/>
</dbReference>
<dbReference type="AlphaFoldDB" id="A0A6V8N523"/>
<dbReference type="RefSeq" id="WP_183360021.1">
    <property type="nucleotide sequence ID" value="NZ_BLXZ01000002.1"/>
</dbReference>
<reference evidence="2" key="1">
    <citation type="submission" date="2020-06" db="EMBL/GenBank/DDBJ databases">
        <title>Draft genomic sequecing of Geomonas sp. Red745.</title>
        <authorList>
            <person name="Itoh H."/>
            <person name="Xu Z.X."/>
            <person name="Ushijima N."/>
            <person name="Masuda Y."/>
            <person name="Shiratori Y."/>
            <person name="Senoo K."/>
        </authorList>
    </citation>
    <scope>NUCLEOTIDE SEQUENCE [LARGE SCALE GENOMIC DNA]</scope>
    <source>
        <strain evidence="2">Red745</strain>
    </source>
</reference>
<gene>
    <name evidence="1" type="ORF">GMLC_10590</name>
</gene>
<keyword evidence="2" id="KW-1185">Reference proteome</keyword>
<evidence type="ECO:0000313" key="1">
    <source>
        <dbReference type="EMBL" id="GFO67480.1"/>
    </source>
</evidence>
<sequence length="142" mass="16340">MSRSIRRLRLEEIDHFDPCQWGERYLFHGMKNGQIRILTGGQFAGGDPEGTHPVFILHKIEHDCFKFCPCSSKNYNSGIASYIRRNSVTPPCKPPTDRDSYLLHFYSFNIYLSDRVVDRLQLRGVVSEEDIVGTHHKRGGSL</sequence>
<name>A0A6V8N523_9BACT</name>
<proteinExistence type="predicted"/>
<organism evidence="1 2">
    <name type="scientific">Geomonas limicola</name>
    <dbReference type="NCBI Taxonomy" id="2740186"/>
    <lineage>
        <taxon>Bacteria</taxon>
        <taxon>Pseudomonadati</taxon>
        <taxon>Thermodesulfobacteriota</taxon>
        <taxon>Desulfuromonadia</taxon>
        <taxon>Geobacterales</taxon>
        <taxon>Geobacteraceae</taxon>
        <taxon>Geomonas</taxon>
    </lineage>
</organism>
<dbReference type="EMBL" id="BLXZ01000002">
    <property type="protein sequence ID" value="GFO67480.1"/>
    <property type="molecule type" value="Genomic_DNA"/>
</dbReference>